<dbReference type="InterPro" id="IPR002371">
    <property type="entry name" value="FlgK"/>
</dbReference>
<evidence type="ECO:0000256" key="5">
    <source>
        <dbReference type="ARBA" id="ARBA00023143"/>
    </source>
</evidence>
<dbReference type="InterPro" id="IPR053927">
    <property type="entry name" value="FlgK_helical"/>
</dbReference>
<dbReference type="GO" id="GO:0005576">
    <property type="term" value="C:extracellular region"/>
    <property type="evidence" value="ECO:0007669"/>
    <property type="project" value="UniProtKB-SubCell"/>
</dbReference>
<dbReference type="AlphaFoldDB" id="A0A383EXK9"/>
<name>A0A383EXK9_9ZZZZ</name>
<evidence type="ECO:0000256" key="2">
    <source>
        <dbReference type="ARBA" id="ARBA00004613"/>
    </source>
</evidence>
<comment type="similarity">
    <text evidence="3">Belongs to the flagella basal body rod proteins family.</text>
</comment>
<dbReference type="GO" id="GO:0009424">
    <property type="term" value="C:bacterial-type flagellum hook"/>
    <property type="evidence" value="ECO:0007669"/>
    <property type="project" value="InterPro"/>
</dbReference>
<sequence length="229" mass="24803">QGMSKTIQELRLQTDQQIATEISEISRITARVDTLNDEIIANGTVGRDVTDLKDQRDLEIDNLAKIVDIAYFSRSDGDVVVFTQGGHTLIDTVPPAVAHTPASSLTATSTHEEGDITGIYVGTQIARNDITEDLRSGNLKGLVDLRDSILPDLHGQLDHLAAKMRDTINQIHNRGTTFPGHQEMTGTREFIASSTQTLKVGSSTTDDDVAMLLSDSSGDQSVKTTLKAM</sequence>
<reference evidence="7" key="1">
    <citation type="submission" date="2018-05" db="EMBL/GenBank/DDBJ databases">
        <authorList>
            <person name="Lanie J.A."/>
            <person name="Ng W.-L."/>
            <person name="Kazmierczak K.M."/>
            <person name="Andrzejewski T.M."/>
            <person name="Davidsen T.M."/>
            <person name="Wayne K.J."/>
            <person name="Tettelin H."/>
            <person name="Glass J.I."/>
            <person name="Rusch D."/>
            <person name="Podicherti R."/>
            <person name="Tsui H.-C.T."/>
            <person name="Winkler M.E."/>
        </authorList>
    </citation>
    <scope>NUCLEOTIDE SEQUENCE</scope>
</reference>
<keyword evidence="4" id="KW-0964">Secreted</keyword>
<evidence type="ECO:0000256" key="1">
    <source>
        <dbReference type="ARBA" id="ARBA00004365"/>
    </source>
</evidence>
<dbReference type="GO" id="GO:0005198">
    <property type="term" value="F:structural molecule activity"/>
    <property type="evidence" value="ECO:0007669"/>
    <property type="project" value="InterPro"/>
</dbReference>
<dbReference type="GO" id="GO:0044780">
    <property type="term" value="P:bacterial-type flagellum assembly"/>
    <property type="evidence" value="ECO:0007669"/>
    <property type="project" value="InterPro"/>
</dbReference>
<comment type="subcellular location">
    <subcellularLocation>
        <location evidence="1">Bacterial flagellum</location>
    </subcellularLocation>
    <subcellularLocation>
        <location evidence="2">Secreted</location>
    </subcellularLocation>
</comment>
<evidence type="ECO:0000313" key="7">
    <source>
        <dbReference type="EMBL" id="SVE60858.1"/>
    </source>
</evidence>
<organism evidence="7">
    <name type="scientific">marine metagenome</name>
    <dbReference type="NCBI Taxonomy" id="408172"/>
    <lineage>
        <taxon>unclassified sequences</taxon>
        <taxon>metagenomes</taxon>
        <taxon>ecological metagenomes</taxon>
    </lineage>
</organism>
<evidence type="ECO:0000259" key="6">
    <source>
        <dbReference type="Pfam" id="PF22638"/>
    </source>
</evidence>
<dbReference type="PANTHER" id="PTHR30033">
    <property type="entry name" value="FLAGELLAR HOOK-ASSOCIATED PROTEIN 1"/>
    <property type="match status" value="1"/>
</dbReference>
<evidence type="ECO:0000256" key="4">
    <source>
        <dbReference type="ARBA" id="ARBA00022525"/>
    </source>
</evidence>
<accession>A0A383EXK9</accession>
<dbReference type="Pfam" id="PF22638">
    <property type="entry name" value="FlgK_D1"/>
    <property type="match status" value="1"/>
</dbReference>
<protein>
    <recommendedName>
        <fullName evidence="6">Flagellar hook-associated protein FlgK helical domain-containing protein</fullName>
    </recommendedName>
</protein>
<dbReference type="PANTHER" id="PTHR30033:SF2">
    <property type="entry name" value="FLAGELLAR HOOK PROTEIN"/>
    <property type="match status" value="1"/>
</dbReference>
<feature type="non-terminal residue" evidence="7">
    <location>
        <position position="229"/>
    </location>
</feature>
<feature type="non-terminal residue" evidence="7">
    <location>
        <position position="1"/>
    </location>
</feature>
<gene>
    <name evidence="7" type="ORF">METZ01_LOCUS513712</name>
</gene>
<proteinExistence type="inferred from homology"/>
<feature type="domain" description="Flagellar hook-associated protein FlgK helical" evidence="6">
    <location>
        <begin position="2"/>
        <end position="181"/>
    </location>
</feature>
<evidence type="ECO:0000256" key="3">
    <source>
        <dbReference type="ARBA" id="ARBA00009677"/>
    </source>
</evidence>
<dbReference type="EMBL" id="UINC01229229">
    <property type="protein sequence ID" value="SVE60858.1"/>
    <property type="molecule type" value="Genomic_DNA"/>
</dbReference>
<keyword evidence="5" id="KW-0975">Bacterial flagellum</keyword>